<feature type="domain" description="GST N-terminal" evidence="1">
    <location>
        <begin position="8"/>
        <end position="84"/>
    </location>
</feature>
<dbReference type="RefSeq" id="WP_210680323.1">
    <property type="nucleotide sequence ID" value="NZ_JAGMWN010000001.1"/>
</dbReference>
<dbReference type="Gene3D" id="3.40.30.10">
    <property type="entry name" value="Glutaredoxin"/>
    <property type="match status" value="1"/>
</dbReference>
<dbReference type="AlphaFoldDB" id="A0A8J7RZ57"/>
<reference evidence="2" key="1">
    <citation type="submission" date="2021-04" db="EMBL/GenBank/DDBJ databases">
        <authorList>
            <person name="Zhang D.-C."/>
        </authorList>
    </citation>
    <scope>NUCLEOTIDE SEQUENCE</scope>
    <source>
        <strain evidence="2">CGMCC 1.15697</strain>
    </source>
</reference>
<dbReference type="Pfam" id="PF22041">
    <property type="entry name" value="GST_C_7"/>
    <property type="match status" value="1"/>
</dbReference>
<dbReference type="EMBL" id="JAGMWN010000001">
    <property type="protein sequence ID" value="MBP5855749.1"/>
    <property type="molecule type" value="Genomic_DNA"/>
</dbReference>
<dbReference type="InterPro" id="IPR054416">
    <property type="entry name" value="GST_UstS-like_C"/>
</dbReference>
<dbReference type="Gene3D" id="1.20.1050.10">
    <property type="match status" value="1"/>
</dbReference>
<keyword evidence="3" id="KW-1185">Reference proteome</keyword>
<evidence type="ECO:0000313" key="3">
    <source>
        <dbReference type="Proteomes" id="UP000672602"/>
    </source>
</evidence>
<dbReference type="InterPro" id="IPR036249">
    <property type="entry name" value="Thioredoxin-like_sf"/>
</dbReference>
<dbReference type="GO" id="GO:0005737">
    <property type="term" value="C:cytoplasm"/>
    <property type="evidence" value="ECO:0007669"/>
    <property type="project" value="TreeGrafter"/>
</dbReference>
<dbReference type="InterPro" id="IPR036282">
    <property type="entry name" value="Glutathione-S-Trfase_C_sf"/>
</dbReference>
<dbReference type="InterPro" id="IPR004045">
    <property type="entry name" value="Glutathione_S-Trfase_N"/>
</dbReference>
<accession>A0A8J7RZ57</accession>
<comment type="caution">
    <text evidence="2">The sequence shown here is derived from an EMBL/GenBank/DDBJ whole genome shotgun (WGS) entry which is preliminary data.</text>
</comment>
<protein>
    <submittedName>
        <fullName evidence="2">Glutathione S-transferase N-terminal domain-containing protein</fullName>
    </submittedName>
</protein>
<name>A0A8J7RZ57_9PROT</name>
<dbReference type="SUPFAM" id="SSF47616">
    <property type="entry name" value="GST C-terminal domain-like"/>
    <property type="match status" value="1"/>
</dbReference>
<evidence type="ECO:0000259" key="1">
    <source>
        <dbReference type="PROSITE" id="PS50404"/>
    </source>
</evidence>
<dbReference type="PANTHER" id="PTHR43968:SF6">
    <property type="entry name" value="GLUTATHIONE S-TRANSFERASE OMEGA"/>
    <property type="match status" value="1"/>
</dbReference>
<dbReference type="PANTHER" id="PTHR43968">
    <property type="match status" value="1"/>
</dbReference>
<dbReference type="PROSITE" id="PS50404">
    <property type="entry name" value="GST_NTER"/>
    <property type="match status" value="1"/>
</dbReference>
<gene>
    <name evidence="2" type="ORF">KAJ83_01920</name>
</gene>
<dbReference type="SUPFAM" id="SSF52833">
    <property type="entry name" value="Thioredoxin-like"/>
    <property type="match status" value="1"/>
</dbReference>
<proteinExistence type="predicted"/>
<dbReference type="Proteomes" id="UP000672602">
    <property type="component" value="Unassembled WGS sequence"/>
</dbReference>
<sequence>MTITLYELTGADDDLRFSPYVWRIRLALAHKGLDHEGVAWRFTEKDAIAFSGQGKVPVLVDGDKTVIDSWDIACHLEDAYPDHPSLFGGEAGRAGAYFVKHWFETGVNRFIAKMVVADVWAVLHEKDKSYFRETREKALGKKLEEVCTDEDAARADLAQALTPMRAVLQTQPYLGGAAPNFMDYIPFAAFMWARCSSPRALLESDDPVHGWRERMLDSLGGMPRAAKCVETG</sequence>
<organism evidence="2 3">
    <name type="scientific">Marivibrio halodurans</name>
    <dbReference type="NCBI Taxonomy" id="2039722"/>
    <lineage>
        <taxon>Bacteria</taxon>
        <taxon>Pseudomonadati</taxon>
        <taxon>Pseudomonadota</taxon>
        <taxon>Alphaproteobacteria</taxon>
        <taxon>Rhodospirillales</taxon>
        <taxon>Rhodospirillaceae</taxon>
        <taxon>Marivibrio</taxon>
    </lineage>
</organism>
<dbReference type="InterPro" id="IPR050983">
    <property type="entry name" value="GST_Omega/HSP26"/>
</dbReference>
<evidence type="ECO:0000313" key="2">
    <source>
        <dbReference type="EMBL" id="MBP5855749.1"/>
    </source>
</evidence>
<dbReference type="Pfam" id="PF13409">
    <property type="entry name" value="GST_N_2"/>
    <property type="match status" value="1"/>
</dbReference>